<keyword evidence="2" id="KW-1185">Reference proteome</keyword>
<name>A0A834WIL0_9FABA</name>
<evidence type="ECO:0000313" key="1">
    <source>
        <dbReference type="EMBL" id="KAF7818419.1"/>
    </source>
</evidence>
<protein>
    <submittedName>
        <fullName evidence="1">Uncharacterized protein</fullName>
    </submittedName>
</protein>
<accession>A0A834WIL0</accession>
<dbReference type="AlphaFoldDB" id="A0A834WIL0"/>
<reference evidence="1" key="1">
    <citation type="submission" date="2020-09" db="EMBL/GenBank/DDBJ databases">
        <title>Genome-Enabled Discovery of Anthraquinone Biosynthesis in Senna tora.</title>
        <authorList>
            <person name="Kang S.-H."/>
            <person name="Pandey R.P."/>
            <person name="Lee C.-M."/>
            <person name="Sim J.-S."/>
            <person name="Jeong J.-T."/>
            <person name="Choi B.-S."/>
            <person name="Jung M."/>
            <person name="Ginzburg D."/>
            <person name="Zhao K."/>
            <person name="Won S.Y."/>
            <person name="Oh T.-J."/>
            <person name="Yu Y."/>
            <person name="Kim N.-H."/>
            <person name="Lee O.R."/>
            <person name="Lee T.-H."/>
            <person name="Bashyal P."/>
            <person name="Kim T.-S."/>
            <person name="Lee W.-H."/>
            <person name="Kawkins C."/>
            <person name="Kim C.-K."/>
            <person name="Kim J.S."/>
            <person name="Ahn B.O."/>
            <person name="Rhee S.Y."/>
            <person name="Sohng J.K."/>
        </authorList>
    </citation>
    <scope>NUCLEOTIDE SEQUENCE</scope>
    <source>
        <tissue evidence="1">Leaf</tissue>
    </source>
</reference>
<gene>
    <name evidence="1" type="ORF">G2W53_023874</name>
</gene>
<evidence type="ECO:0000313" key="2">
    <source>
        <dbReference type="Proteomes" id="UP000634136"/>
    </source>
</evidence>
<comment type="caution">
    <text evidence="1">The sequence shown here is derived from an EMBL/GenBank/DDBJ whole genome shotgun (WGS) entry which is preliminary data.</text>
</comment>
<dbReference type="EMBL" id="JAAIUW010000008">
    <property type="protein sequence ID" value="KAF7818419.1"/>
    <property type="molecule type" value="Genomic_DNA"/>
</dbReference>
<organism evidence="1 2">
    <name type="scientific">Senna tora</name>
    <dbReference type="NCBI Taxonomy" id="362788"/>
    <lineage>
        <taxon>Eukaryota</taxon>
        <taxon>Viridiplantae</taxon>
        <taxon>Streptophyta</taxon>
        <taxon>Embryophyta</taxon>
        <taxon>Tracheophyta</taxon>
        <taxon>Spermatophyta</taxon>
        <taxon>Magnoliopsida</taxon>
        <taxon>eudicotyledons</taxon>
        <taxon>Gunneridae</taxon>
        <taxon>Pentapetalae</taxon>
        <taxon>rosids</taxon>
        <taxon>fabids</taxon>
        <taxon>Fabales</taxon>
        <taxon>Fabaceae</taxon>
        <taxon>Caesalpinioideae</taxon>
        <taxon>Cassia clade</taxon>
        <taxon>Senna</taxon>
    </lineage>
</organism>
<dbReference type="Proteomes" id="UP000634136">
    <property type="component" value="Unassembled WGS sequence"/>
</dbReference>
<sequence>MALKNNADAGPLGLEIKEHGKMQCTHGVLC</sequence>
<proteinExistence type="predicted"/>